<protein>
    <submittedName>
        <fullName evidence="2">Uncharacterized protein</fullName>
    </submittedName>
</protein>
<feature type="region of interest" description="Disordered" evidence="1">
    <location>
        <begin position="21"/>
        <end position="40"/>
    </location>
</feature>
<proteinExistence type="predicted"/>
<feature type="region of interest" description="Disordered" evidence="1">
    <location>
        <begin position="55"/>
        <end position="79"/>
    </location>
</feature>
<dbReference type="EMBL" id="CAACVS010000002">
    <property type="protein sequence ID" value="VEU33551.1"/>
    <property type="molecule type" value="Genomic_DNA"/>
</dbReference>
<organism evidence="2 3">
    <name type="scientific">Pseudo-nitzschia multistriata</name>
    <dbReference type="NCBI Taxonomy" id="183589"/>
    <lineage>
        <taxon>Eukaryota</taxon>
        <taxon>Sar</taxon>
        <taxon>Stramenopiles</taxon>
        <taxon>Ochrophyta</taxon>
        <taxon>Bacillariophyta</taxon>
        <taxon>Bacillariophyceae</taxon>
        <taxon>Bacillariophycidae</taxon>
        <taxon>Bacillariales</taxon>
        <taxon>Bacillariaceae</taxon>
        <taxon>Pseudo-nitzschia</taxon>
    </lineage>
</organism>
<evidence type="ECO:0000313" key="3">
    <source>
        <dbReference type="Proteomes" id="UP000291116"/>
    </source>
</evidence>
<evidence type="ECO:0000256" key="1">
    <source>
        <dbReference type="SAM" id="MobiDB-lite"/>
    </source>
</evidence>
<evidence type="ECO:0000313" key="2">
    <source>
        <dbReference type="EMBL" id="VEU33551.1"/>
    </source>
</evidence>
<sequence>MSKVLTFLSFGRSETCLNFPSKPVEASRPFQRSDPSTANFPSPAPLVVSLLYSPPNRCSASSSASTSAEETIPSSDEND</sequence>
<feature type="compositionally biased region" description="Low complexity" evidence="1">
    <location>
        <begin position="59"/>
        <end position="79"/>
    </location>
</feature>
<dbReference type="AlphaFoldDB" id="A0A448YUV2"/>
<name>A0A448YUV2_9STRA</name>
<reference evidence="2 3" key="1">
    <citation type="submission" date="2019-01" db="EMBL/GenBank/DDBJ databases">
        <authorList>
            <person name="Ferrante I. M."/>
        </authorList>
    </citation>
    <scope>NUCLEOTIDE SEQUENCE [LARGE SCALE GENOMIC DNA]</scope>
    <source>
        <strain evidence="2 3">B856</strain>
    </source>
</reference>
<dbReference type="Proteomes" id="UP000291116">
    <property type="component" value="Unassembled WGS sequence"/>
</dbReference>
<accession>A0A448YUV2</accession>
<gene>
    <name evidence="2" type="ORF">PSNMU_V1.4_AUG-EV-PASAV3_0000950</name>
</gene>
<keyword evidence="3" id="KW-1185">Reference proteome</keyword>